<evidence type="ECO:0000313" key="2">
    <source>
        <dbReference type="Proteomes" id="UP000308600"/>
    </source>
</evidence>
<organism evidence="1 2">
    <name type="scientific">Pluteus cervinus</name>
    <dbReference type="NCBI Taxonomy" id="181527"/>
    <lineage>
        <taxon>Eukaryota</taxon>
        <taxon>Fungi</taxon>
        <taxon>Dikarya</taxon>
        <taxon>Basidiomycota</taxon>
        <taxon>Agaricomycotina</taxon>
        <taxon>Agaricomycetes</taxon>
        <taxon>Agaricomycetidae</taxon>
        <taxon>Agaricales</taxon>
        <taxon>Pluteineae</taxon>
        <taxon>Pluteaceae</taxon>
        <taxon>Pluteus</taxon>
    </lineage>
</organism>
<reference evidence="1 2" key="1">
    <citation type="journal article" date="2019" name="Nat. Ecol. Evol.">
        <title>Megaphylogeny resolves global patterns of mushroom evolution.</title>
        <authorList>
            <person name="Varga T."/>
            <person name="Krizsan K."/>
            <person name="Foldi C."/>
            <person name="Dima B."/>
            <person name="Sanchez-Garcia M."/>
            <person name="Sanchez-Ramirez S."/>
            <person name="Szollosi G.J."/>
            <person name="Szarkandi J.G."/>
            <person name="Papp V."/>
            <person name="Albert L."/>
            <person name="Andreopoulos W."/>
            <person name="Angelini C."/>
            <person name="Antonin V."/>
            <person name="Barry K.W."/>
            <person name="Bougher N.L."/>
            <person name="Buchanan P."/>
            <person name="Buyck B."/>
            <person name="Bense V."/>
            <person name="Catcheside P."/>
            <person name="Chovatia M."/>
            <person name="Cooper J."/>
            <person name="Damon W."/>
            <person name="Desjardin D."/>
            <person name="Finy P."/>
            <person name="Geml J."/>
            <person name="Haridas S."/>
            <person name="Hughes K."/>
            <person name="Justo A."/>
            <person name="Karasinski D."/>
            <person name="Kautmanova I."/>
            <person name="Kiss B."/>
            <person name="Kocsube S."/>
            <person name="Kotiranta H."/>
            <person name="LaButti K.M."/>
            <person name="Lechner B.E."/>
            <person name="Liimatainen K."/>
            <person name="Lipzen A."/>
            <person name="Lukacs Z."/>
            <person name="Mihaltcheva S."/>
            <person name="Morgado L.N."/>
            <person name="Niskanen T."/>
            <person name="Noordeloos M.E."/>
            <person name="Ohm R.A."/>
            <person name="Ortiz-Santana B."/>
            <person name="Ovrebo C."/>
            <person name="Racz N."/>
            <person name="Riley R."/>
            <person name="Savchenko A."/>
            <person name="Shiryaev A."/>
            <person name="Soop K."/>
            <person name="Spirin V."/>
            <person name="Szebenyi C."/>
            <person name="Tomsovsky M."/>
            <person name="Tulloss R.E."/>
            <person name="Uehling J."/>
            <person name="Grigoriev I.V."/>
            <person name="Vagvolgyi C."/>
            <person name="Papp T."/>
            <person name="Martin F.M."/>
            <person name="Miettinen O."/>
            <person name="Hibbett D.S."/>
            <person name="Nagy L.G."/>
        </authorList>
    </citation>
    <scope>NUCLEOTIDE SEQUENCE [LARGE SCALE GENOMIC DNA]</scope>
    <source>
        <strain evidence="1 2">NL-1719</strain>
    </source>
</reference>
<keyword evidence="2" id="KW-1185">Reference proteome</keyword>
<proteinExistence type="predicted"/>
<sequence length="356" mass="41528">MSQDHSAEPVLGPAGIDVCTNQDLFAIIAAYLREEEEQWYQSIIPYFPKLRLFSTYKPFPLRLSKHAEVRKLAQLLQKWEMLLRQREFHSKTFQKYRNMKVLELPIPPSIPRCHQLANVLHFAQLEQLNIQTGFDDWFMEKAQILVLGCPTLRVLRIKHITYEADIAIRPWQHPAWFSLMAVLFTIEVFYLNTPLLLTRKQELKRVIRPWVQPMRRVKRVYLQFGYDEEIDPPMGCFLRSGVFFVLTREGGRWKERPIQCRNPFARDPPSPRYYGIMPEDEDPFGPDDDQPNGSTDPRSDKKKKKKGDGEEDSAEDDSESEDDSEGDNDIEDGRCEGSKDGEADGEEDEEAEDNRC</sequence>
<protein>
    <submittedName>
        <fullName evidence="1">Uncharacterized protein</fullName>
    </submittedName>
</protein>
<gene>
    <name evidence="1" type="ORF">BDN72DRAFT_893606</name>
</gene>
<dbReference type="EMBL" id="ML208272">
    <property type="protein sequence ID" value="TFK73884.1"/>
    <property type="molecule type" value="Genomic_DNA"/>
</dbReference>
<dbReference type="Proteomes" id="UP000308600">
    <property type="component" value="Unassembled WGS sequence"/>
</dbReference>
<accession>A0ACD3B7B0</accession>
<evidence type="ECO:0000313" key="1">
    <source>
        <dbReference type="EMBL" id="TFK73884.1"/>
    </source>
</evidence>
<name>A0ACD3B7B0_9AGAR</name>